<accession>A0A1K0I8A0</accession>
<dbReference type="AlphaFoldDB" id="A0A1K0I8A0"/>
<gene>
    <name evidence="2" type="ORF">CNECB9_1150009</name>
</gene>
<organism evidence="2">
    <name type="scientific">Cupriavidus necator</name>
    <name type="common">Alcaligenes eutrophus</name>
    <name type="synonym">Ralstonia eutropha</name>
    <dbReference type="NCBI Taxonomy" id="106590"/>
    <lineage>
        <taxon>Bacteria</taxon>
        <taxon>Pseudomonadati</taxon>
        <taxon>Pseudomonadota</taxon>
        <taxon>Betaproteobacteria</taxon>
        <taxon>Burkholderiales</taxon>
        <taxon>Burkholderiaceae</taxon>
        <taxon>Cupriavidus</taxon>
    </lineage>
</organism>
<evidence type="ECO:0000313" key="2">
    <source>
        <dbReference type="EMBL" id="SCU73465.1"/>
    </source>
</evidence>
<proteinExistence type="predicted"/>
<reference evidence="2" key="1">
    <citation type="submission" date="2016-09" db="EMBL/GenBank/DDBJ databases">
        <authorList>
            <person name="Capua I."/>
            <person name="De Benedictis P."/>
            <person name="Joannis T."/>
            <person name="Lombin L.H."/>
            <person name="Cattoli G."/>
        </authorList>
    </citation>
    <scope>NUCLEOTIDE SEQUENCE</scope>
    <source>
        <strain evidence="2">B9</strain>
    </source>
</reference>
<sequence length="402" mass="44671">MAEIQRVRPSCGQGTETLERMAAEVEGCGFSLPVLPFNFAGVDQINGVLLCGIARLTVITKHTWRSNVVCAPIEDSRIGTGSIDPHFPGPALFMGCGRGLETKAFVPMQRPQPAIHPLDSRFHCRLSRLLCCSVDIRTKVNDVIHRFLGPMLRYHETRAMAPVRQAQRRVVECMPSISRRHRSLLPGFNNPSMPKQLNLDLPTPLDELVVRFRIPHCGKRLSYGGVSRQLAFYRKRGMLEEFAALSEAGAPGVQRAGVAPARRKVSRQGGADRRREDGRAVMARNDWTPVELEVLRLFYPNSRTDELAAALGRAIGVGGGVPEGSALILDPRFRPCDACRDGKVERWVVAQRLRRLKNEMVLLHSAKGLERTITQLLRKATNCVVFIALNAHGGPLFWRIVA</sequence>
<protein>
    <submittedName>
        <fullName evidence="2">Uncharacterized protein</fullName>
    </submittedName>
</protein>
<feature type="region of interest" description="Disordered" evidence="1">
    <location>
        <begin position="256"/>
        <end position="278"/>
    </location>
</feature>
<name>A0A1K0I8A0_CUPNE</name>
<dbReference type="EMBL" id="FMSH01000019">
    <property type="protein sequence ID" value="SCU73465.1"/>
    <property type="molecule type" value="Genomic_DNA"/>
</dbReference>
<evidence type="ECO:0000256" key="1">
    <source>
        <dbReference type="SAM" id="MobiDB-lite"/>
    </source>
</evidence>